<evidence type="ECO:0000259" key="2">
    <source>
        <dbReference type="Pfam" id="PF01882"/>
    </source>
</evidence>
<reference evidence="3 4" key="1">
    <citation type="submission" date="2015-08" db="EMBL/GenBank/DDBJ databases">
        <title>Genomes of Isolates from Cabo Rojo, PR.</title>
        <authorList>
            <person name="Sanchez-Nieves R.L."/>
            <person name="Montalvo-Rodriguez R."/>
        </authorList>
    </citation>
    <scope>NUCLEOTIDE SEQUENCE [LARGE SCALE GENOMIC DNA]</scope>
    <source>
        <strain evidence="3 4">SL3</strain>
    </source>
</reference>
<accession>A0A0N0BNY0</accession>
<dbReference type="RefSeq" id="WP_053968276.1">
    <property type="nucleotide sequence ID" value="NZ_LIUF01000003.1"/>
</dbReference>
<keyword evidence="1" id="KW-0812">Transmembrane</keyword>
<keyword evidence="4" id="KW-1185">Reference proteome</keyword>
<protein>
    <recommendedName>
        <fullName evidence="2">DUF58 domain-containing protein</fullName>
    </recommendedName>
</protein>
<dbReference type="STRING" id="1705562.AMS69_11920"/>
<dbReference type="PANTHER" id="PTHR33608">
    <property type="entry name" value="BLL2464 PROTEIN"/>
    <property type="match status" value="1"/>
</dbReference>
<feature type="transmembrane region" description="Helical" evidence="1">
    <location>
        <begin position="7"/>
        <end position="24"/>
    </location>
</feature>
<evidence type="ECO:0000313" key="4">
    <source>
        <dbReference type="Proteomes" id="UP000037729"/>
    </source>
</evidence>
<dbReference type="InterPro" id="IPR002881">
    <property type="entry name" value="DUF58"/>
</dbReference>
<dbReference type="EMBL" id="LIUF01000003">
    <property type="protein sequence ID" value="KOX93144.1"/>
    <property type="molecule type" value="Genomic_DNA"/>
</dbReference>
<evidence type="ECO:0000313" key="3">
    <source>
        <dbReference type="EMBL" id="KOX93144.1"/>
    </source>
</evidence>
<keyword evidence="1" id="KW-1133">Transmembrane helix</keyword>
<dbReference type="PATRIC" id="fig|1705562.3.peg.574"/>
<dbReference type="Proteomes" id="UP000037729">
    <property type="component" value="Unassembled WGS sequence"/>
</dbReference>
<organism evidence="3 4">
    <name type="scientific">Haloarcula rubripromontorii</name>
    <dbReference type="NCBI Taxonomy" id="1705562"/>
    <lineage>
        <taxon>Archaea</taxon>
        <taxon>Methanobacteriati</taxon>
        <taxon>Methanobacteriota</taxon>
        <taxon>Stenosarchaea group</taxon>
        <taxon>Halobacteria</taxon>
        <taxon>Halobacteriales</taxon>
        <taxon>Haloarculaceae</taxon>
        <taxon>Haloarcula</taxon>
    </lineage>
</organism>
<feature type="domain" description="DUF58" evidence="2">
    <location>
        <begin position="202"/>
        <end position="334"/>
    </location>
</feature>
<gene>
    <name evidence="3" type="ORF">AMS69_11920</name>
</gene>
<dbReference type="PANTHER" id="PTHR33608:SF12">
    <property type="entry name" value="DUF58 DOMAIN-CONTAINING PROTEIN"/>
    <property type="match status" value="1"/>
</dbReference>
<name>A0A0N0BNY0_9EURY</name>
<dbReference type="OrthoDB" id="3263at2157"/>
<proteinExistence type="predicted"/>
<keyword evidence="1" id="KW-0472">Membrane</keyword>
<dbReference type="AlphaFoldDB" id="A0A0N0BNY0"/>
<evidence type="ECO:0000256" key="1">
    <source>
        <dbReference type="SAM" id="Phobius"/>
    </source>
</evidence>
<sequence>MRVTRRFWLTLTAIGSLVVGGGVLDAPVLVVGAVGLTGWLLAMQFAFVRSVSRLSDGLTVSQSLDRARVQTGAETTYTLEASVDAAGEHLPLSVKTAIPLVAQMEAGPAPTVTLDTSMQSSSVTLPLTWETVGEYTIPGATVTVSDSTGLFTQSFTTAPGPEVVVEAPSVGPIHVGQGGKQLLRGVGEHDARGRTGGISAEEIRKYVPGDALKYVDWKATARLDEAHVRNYEAEGNRSVVLVLDHRQSLGGGTPGNTKLEHLKSVAAAFQQRAETIRDPLGYLTIGDAGVTETRLPVARTEAYRSCQHRINDLAAEAEPPATAHATAAATGRVTGAVNLTADTQSPMETMLLAYRNATGSKRHLPNQPLYNGFQAAPQEIRSADLLVICTDDSSPSELRNTVGLARRNATEVIVFITPSVAFDTDLLTDLDTAYDRYRTFDQFRRNLNDIDSVTAYEVGPPDQISTILSAGPANTDQREYA</sequence>
<comment type="caution">
    <text evidence="3">The sequence shown here is derived from an EMBL/GenBank/DDBJ whole genome shotgun (WGS) entry which is preliminary data.</text>
</comment>
<dbReference type="Pfam" id="PF01882">
    <property type="entry name" value="DUF58"/>
    <property type="match status" value="1"/>
</dbReference>